<feature type="transmembrane region" description="Helical" evidence="8">
    <location>
        <begin position="51"/>
        <end position="76"/>
    </location>
</feature>
<dbReference type="InterPro" id="IPR005828">
    <property type="entry name" value="MFS_sugar_transport-like"/>
</dbReference>
<keyword evidence="3" id="KW-0813">Transport</keyword>
<comment type="caution">
    <text evidence="10">The sequence shown here is derived from an EMBL/GenBank/DDBJ whole genome shotgun (WGS) entry which is preliminary data.</text>
</comment>
<organism evidence="10 11">
    <name type="scientific">Pocillopora damicornis</name>
    <name type="common">Cauliflower coral</name>
    <name type="synonym">Millepora damicornis</name>
    <dbReference type="NCBI Taxonomy" id="46731"/>
    <lineage>
        <taxon>Eukaryota</taxon>
        <taxon>Metazoa</taxon>
        <taxon>Cnidaria</taxon>
        <taxon>Anthozoa</taxon>
        <taxon>Hexacorallia</taxon>
        <taxon>Scleractinia</taxon>
        <taxon>Astrocoeniina</taxon>
        <taxon>Pocilloporidae</taxon>
        <taxon>Pocillopora</taxon>
    </lineage>
</organism>
<evidence type="ECO:0000259" key="9">
    <source>
        <dbReference type="PROSITE" id="PS50850"/>
    </source>
</evidence>
<evidence type="ECO:0000256" key="2">
    <source>
        <dbReference type="ARBA" id="ARBA00008335"/>
    </source>
</evidence>
<dbReference type="Proteomes" id="UP000275408">
    <property type="component" value="Unassembled WGS sequence"/>
</dbReference>
<gene>
    <name evidence="10" type="ORF">pdam_00010488</name>
</gene>
<evidence type="ECO:0000256" key="6">
    <source>
        <dbReference type="ARBA" id="ARBA00023136"/>
    </source>
</evidence>
<keyword evidence="4 8" id="KW-0812">Transmembrane</keyword>
<feature type="domain" description="Major facilitator superfamily (MFS) profile" evidence="9">
    <location>
        <begin position="1"/>
        <end position="267"/>
    </location>
</feature>
<reference evidence="10 11" key="1">
    <citation type="journal article" date="2018" name="Sci. Rep.">
        <title>Comparative analysis of the Pocillopora damicornis genome highlights role of immune system in coral evolution.</title>
        <authorList>
            <person name="Cunning R."/>
            <person name="Bay R.A."/>
            <person name="Gillette P."/>
            <person name="Baker A.C."/>
            <person name="Traylor-Knowles N."/>
        </authorList>
    </citation>
    <scope>NUCLEOTIDE SEQUENCE [LARGE SCALE GENOMIC DNA]</scope>
    <source>
        <strain evidence="10">RSMAS</strain>
        <tissue evidence="10">Whole animal</tissue>
    </source>
</reference>
<accession>A0A3M6V237</accession>
<evidence type="ECO:0000256" key="5">
    <source>
        <dbReference type="ARBA" id="ARBA00022989"/>
    </source>
</evidence>
<dbReference type="EMBL" id="RCHS01000299">
    <property type="protein sequence ID" value="RMX59618.1"/>
    <property type="molecule type" value="Genomic_DNA"/>
</dbReference>
<dbReference type="PANTHER" id="PTHR23511:SF5">
    <property type="entry name" value="MAJOR FACILITATOR-TYPE TRANSPORTER HXNZ-RELATED"/>
    <property type="match status" value="1"/>
</dbReference>
<sequence>METEEDKLALTAEDGDPDEDLSKDSKQGGKLTYTVEEAIDKLGYGPFQVKLMFVIGLAWMADSMEVTILAIVCPAIRCDWNLATWQEATITTEVLACTIVVFAGGLLSTFASNYFWIMAFSTVVGLGMGGVAQCMNLWAEFLPSKRRGVLLNALSLSWSLGSCLEILVALVVMPTLGWRWLFFISCLPLLLFICCSTLVPESPRFYMAAGKPEKALCILQKIAKENNKELPPGELIATEQHEVARGRIIDLFSPAFRRSTILLWIIW</sequence>
<dbReference type="InterPro" id="IPR036259">
    <property type="entry name" value="MFS_trans_sf"/>
</dbReference>
<evidence type="ECO:0000256" key="7">
    <source>
        <dbReference type="SAM" id="MobiDB-lite"/>
    </source>
</evidence>
<dbReference type="SUPFAM" id="SSF103473">
    <property type="entry name" value="MFS general substrate transporter"/>
    <property type="match status" value="1"/>
</dbReference>
<dbReference type="STRING" id="46731.A0A3M6V237"/>
<evidence type="ECO:0000256" key="4">
    <source>
        <dbReference type="ARBA" id="ARBA00022692"/>
    </source>
</evidence>
<keyword evidence="11" id="KW-1185">Reference proteome</keyword>
<dbReference type="InterPro" id="IPR020846">
    <property type="entry name" value="MFS_dom"/>
</dbReference>
<dbReference type="AlphaFoldDB" id="A0A3M6V237"/>
<comment type="subcellular location">
    <subcellularLocation>
        <location evidence="1">Membrane</location>
        <topology evidence="1">Multi-pass membrane protein</topology>
    </subcellularLocation>
</comment>
<evidence type="ECO:0000256" key="1">
    <source>
        <dbReference type="ARBA" id="ARBA00004141"/>
    </source>
</evidence>
<name>A0A3M6V237_POCDA</name>
<dbReference type="PANTHER" id="PTHR23511">
    <property type="entry name" value="SYNAPTIC VESICLE GLYCOPROTEIN 2"/>
    <property type="match status" value="1"/>
</dbReference>
<dbReference type="Pfam" id="PF00083">
    <property type="entry name" value="Sugar_tr"/>
    <property type="match status" value="1"/>
</dbReference>
<feature type="transmembrane region" description="Helical" evidence="8">
    <location>
        <begin position="88"/>
        <end position="108"/>
    </location>
</feature>
<dbReference type="OrthoDB" id="4139357at2759"/>
<feature type="transmembrane region" description="Helical" evidence="8">
    <location>
        <begin position="150"/>
        <end position="172"/>
    </location>
</feature>
<dbReference type="Gene3D" id="1.20.1250.20">
    <property type="entry name" value="MFS general substrate transporter like domains"/>
    <property type="match status" value="1"/>
</dbReference>
<comment type="similarity">
    <text evidence="2">Belongs to the major facilitator superfamily.</text>
</comment>
<feature type="transmembrane region" description="Helical" evidence="8">
    <location>
        <begin position="114"/>
        <end position="138"/>
    </location>
</feature>
<keyword evidence="6 8" id="KW-0472">Membrane</keyword>
<keyword evidence="5 8" id="KW-1133">Transmembrane helix</keyword>
<feature type="transmembrane region" description="Helical" evidence="8">
    <location>
        <begin position="178"/>
        <end position="199"/>
    </location>
</feature>
<dbReference type="GO" id="GO:0022857">
    <property type="term" value="F:transmembrane transporter activity"/>
    <property type="evidence" value="ECO:0007669"/>
    <property type="project" value="InterPro"/>
</dbReference>
<dbReference type="GO" id="GO:0016020">
    <property type="term" value="C:membrane"/>
    <property type="evidence" value="ECO:0007669"/>
    <property type="project" value="UniProtKB-SubCell"/>
</dbReference>
<evidence type="ECO:0000313" key="10">
    <source>
        <dbReference type="EMBL" id="RMX59618.1"/>
    </source>
</evidence>
<feature type="region of interest" description="Disordered" evidence="7">
    <location>
        <begin position="1"/>
        <end position="26"/>
    </location>
</feature>
<evidence type="ECO:0000256" key="8">
    <source>
        <dbReference type="SAM" id="Phobius"/>
    </source>
</evidence>
<protein>
    <recommendedName>
        <fullName evidence="9">Major facilitator superfamily (MFS) profile domain-containing protein</fullName>
    </recommendedName>
</protein>
<proteinExistence type="inferred from homology"/>
<dbReference type="PROSITE" id="PS50850">
    <property type="entry name" value="MFS"/>
    <property type="match status" value="1"/>
</dbReference>
<evidence type="ECO:0000313" key="11">
    <source>
        <dbReference type="Proteomes" id="UP000275408"/>
    </source>
</evidence>
<evidence type="ECO:0000256" key="3">
    <source>
        <dbReference type="ARBA" id="ARBA00022448"/>
    </source>
</evidence>